<name>A0A1D9P4C3_9FIRM</name>
<dbReference type="AlphaFoldDB" id="A0A1D9P4C3"/>
<dbReference type="KEGG" id="bhu:bhn_I2309"/>
<reference evidence="2" key="1">
    <citation type="submission" date="2016-10" db="EMBL/GenBank/DDBJ databases">
        <title>The complete genome sequence of the rumen bacterium Butyrivibrio hungatei MB2003.</title>
        <authorList>
            <person name="Palevich N."/>
            <person name="Kelly W.J."/>
            <person name="Leahy S.C."/>
            <person name="Altermann E."/>
            <person name="Rakonjac J."/>
            <person name="Attwood G.T."/>
        </authorList>
    </citation>
    <scope>NUCLEOTIDE SEQUENCE [LARGE SCALE GENOMIC DNA]</scope>
    <source>
        <strain evidence="2">MB2003</strain>
    </source>
</reference>
<sequence length="198" mass="22533">MGNFALEGFKYLYKSEKEDEVLLDLEDWFSNKGRVPFHDYFDNTTVSTLILNNLDAHAAFVGGDPVISQYDICYAMLDTMFIREHTRSKDAKLIIEYGASNDYIQKHFLNILAELKPESEYIKENNDRKSDMVVLNGVGECTAPEVAVKNAYGALKDGGVLFAMCIGQTPLKQEIERAFPNEKKYLLAPDCVIWKVRK</sequence>
<protein>
    <recommendedName>
        <fullName evidence="3">Methyltransferase</fullName>
    </recommendedName>
</protein>
<accession>A0A1D9P4C3</accession>
<dbReference type="SUPFAM" id="SSF53335">
    <property type="entry name" value="S-adenosyl-L-methionine-dependent methyltransferases"/>
    <property type="match status" value="1"/>
</dbReference>
<dbReference type="EMBL" id="CP017831">
    <property type="protein sequence ID" value="AOZ97342.1"/>
    <property type="molecule type" value="Genomic_DNA"/>
</dbReference>
<dbReference type="RefSeq" id="WP_071176954.1">
    <property type="nucleotide sequence ID" value="NZ_CP017831.1"/>
</dbReference>
<evidence type="ECO:0000313" key="1">
    <source>
        <dbReference type="EMBL" id="AOZ97342.1"/>
    </source>
</evidence>
<evidence type="ECO:0008006" key="3">
    <source>
        <dbReference type="Google" id="ProtNLM"/>
    </source>
</evidence>
<keyword evidence="2" id="KW-1185">Reference proteome</keyword>
<organism evidence="1 2">
    <name type="scientific">Butyrivibrio hungatei</name>
    <dbReference type="NCBI Taxonomy" id="185008"/>
    <lineage>
        <taxon>Bacteria</taxon>
        <taxon>Bacillati</taxon>
        <taxon>Bacillota</taxon>
        <taxon>Clostridia</taxon>
        <taxon>Lachnospirales</taxon>
        <taxon>Lachnospiraceae</taxon>
        <taxon>Butyrivibrio</taxon>
    </lineage>
</organism>
<gene>
    <name evidence="1" type="ORF">bhn_I2309</name>
</gene>
<dbReference type="InterPro" id="IPR029063">
    <property type="entry name" value="SAM-dependent_MTases_sf"/>
</dbReference>
<dbReference type="Proteomes" id="UP000179284">
    <property type="component" value="Chromosome I"/>
</dbReference>
<evidence type="ECO:0000313" key="2">
    <source>
        <dbReference type="Proteomes" id="UP000179284"/>
    </source>
</evidence>
<proteinExistence type="predicted"/>